<dbReference type="Proteomes" id="UP000199581">
    <property type="component" value="Unassembled WGS sequence"/>
</dbReference>
<evidence type="ECO:0000313" key="7">
    <source>
        <dbReference type="Proteomes" id="UP000199581"/>
    </source>
</evidence>
<feature type="binding site" evidence="4">
    <location>
        <begin position="137"/>
        <end position="145"/>
    </location>
    <ligand>
        <name>ATP</name>
        <dbReference type="ChEBI" id="CHEBI:30616"/>
    </ligand>
</feature>
<evidence type="ECO:0000256" key="4">
    <source>
        <dbReference type="PIRSR" id="PIRSR006806-1"/>
    </source>
</evidence>
<gene>
    <name evidence="6" type="ORF">SAMN05421830_10169</name>
</gene>
<dbReference type="GO" id="GO:0035999">
    <property type="term" value="P:tetrahydrofolate interconversion"/>
    <property type="evidence" value="ECO:0007669"/>
    <property type="project" value="TreeGrafter"/>
</dbReference>
<dbReference type="AlphaFoldDB" id="A0A8G2BZC0"/>
<evidence type="ECO:0000256" key="5">
    <source>
        <dbReference type="RuleBase" id="RU361279"/>
    </source>
</evidence>
<comment type="similarity">
    <text evidence="1 5">Belongs to the 5-formyltetrahydrofolate cyclo-ligase family.</text>
</comment>
<name>A0A8G2BZC0_DESNO</name>
<evidence type="ECO:0000256" key="1">
    <source>
        <dbReference type="ARBA" id="ARBA00010638"/>
    </source>
</evidence>
<comment type="caution">
    <text evidence="6">The sequence shown here is derived from an EMBL/GenBank/DDBJ whole genome shotgun (WGS) entry which is preliminary data.</text>
</comment>
<dbReference type="GO" id="GO:0046872">
    <property type="term" value="F:metal ion binding"/>
    <property type="evidence" value="ECO:0007669"/>
    <property type="project" value="UniProtKB-KW"/>
</dbReference>
<dbReference type="GO" id="GO:0009396">
    <property type="term" value="P:folic acid-containing compound biosynthetic process"/>
    <property type="evidence" value="ECO:0007669"/>
    <property type="project" value="TreeGrafter"/>
</dbReference>
<keyword evidence="5" id="KW-0460">Magnesium</keyword>
<dbReference type="OrthoDB" id="9801938at2"/>
<dbReference type="GO" id="GO:0005524">
    <property type="term" value="F:ATP binding"/>
    <property type="evidence" value="ECO:0007669"/>
    <property type="project" value="UniProtKB-KW"/>
</dbReference>
<accession>A0A8G2BZC0</accession>
<dbReference type="NCBIfam" id="TIGR02727">
    <property type="entry name" value="MTHFS_bact"/>
    <property type="match status" value="1"/>
</dbReference>
<keyword evidence="6" id="KW-0436">Ligase</keyword>
<dbReference type="Pfam" id="PF01812">
    <property type="entry name" value="5-FTHF_cyc-lig"/>
    <property type="match status" value="1"/>
</dbReference>
<dbReference type="PANTHER" id="PTHR23407:SF1">
    <property type="entry name" value="5-FORMYLTETRAHYDROFOLATE CYCLO-LIGASE"/>
    <property type="match status" value="1"/>
</dbReference>
<sequence length="200" mass="22396">MQESSKNLLRIALRRQRQNLPLNLVQEDSARIRDNLLSLERIRLASSVMLYLPARGEVDTWPLLDHFWARGSEVLLPGCRDNAPGIMDAYSVTSREELGPGCFGLIEPRADRARLVPAPRPEVIILPALAFDRRGYRLGFGGGYYDRFLPSLGHAPLLVGPAYAFQVLDSIPVEPWDRPVEMIVTPESILHILAEAQSCL</sequence>
<evidence type="ECO:0000256" key="3">
    <source>
        <dbReference type="ARBA" id="ARBA00022840"/>
    </source>
</evidence>
<dbReference type="Gene3D" id="3.40.50.10420">
    <property type="entry name" value="NagB/RpiA/CoA transferase-like"/>
    <property type="match status" value="1"/>
</dbReference>
<dbReference type="InterPro" id="IPR024185">
    <property type="entry name" value="FTHF_cligase-like_sf"/>
</dbReference>
<comment type="catalytic activity">
    <reaction evidence="5">
        <text>(6S)-5-formyl-5,6,7,8-tetrahydrofolate + ATP = (6R)-5,10-methenyltetrahydrofolate + ADP + phosphate</text>
        <dbReference type="Rhea" id="RHEA:10488"/>
        <dbReference type="ChEBI" id="CHEBI:30616"/>
        <dbReference type="ChEBI" id="CHEBI:43474"/>
        <dbReference type="ChEBI" id="CHEBI:57455"/>
        <dbReference type="ChEBI" id="CHEBI:57457"/>
        <dbReference type="ChEBI" id="CHEBI:456216"/>
        <dbReference type="EC" id="6.3.3.2"/>
    </reaction>
</comment>
<evidence type="ECO:0000313" key="6">
    <source>
        <dbReference type="EMBL" id="SFL23384.1"/>
    </source>
</evidence>
<dbReference type="RefSeq" id="WP_092188128.1">
    <property type="nucleotide sequence ID" value="NZ_FOTO01000001.1"/>
</dbReference>
<dbReference type="PANTHER" id="PTHR23407">
    <property type="entry name" value="ATPASE INHIBITOR/5-FORMYLTETRAHYDROFOLATE CYCLO-LIGASE"/>
    <property type="match status" value="1"/>
</dbReference>
<keyword evidence="5" id="KW-0479">Metal-binding</keyword>
<evidence type="ECO:0000256" key="2">
    <source>
        <dbReference type="ARBA" id="ARBA00022741"/>
    </source>
</evidence>
<organism evidence="6 7">
    <name type="scientific">Desulfomicrobium norvegicum (strain DSM 1741 / NCIMB 8310)</name>
    <name type="common">Desulfovibrio baculatus (strain Norway 4)</name>
    <name type="synonym">Desulfovibrio desulfuricans (strain Norway 4)</name>
    <dbReference type="NCBI Taxonomy" id="52561"/>
    <lineage>
        <taxon>Bacteria</taxon>
        <taxon>Pseudomonadati</taxon>
        <taxon>Thermodesulfobacteriota</taxon>
        <taxon>Desulfovibrionia</taxon>
        <taxon>Desulfovibrionales</taxon>
        <taxon>Desulfomicrobiaceae</taxon>
        <taxon>Desulfomicrobium</taxon>
    </lineage>
</organism>
<proteinExistence type="inferred from homology"/>
<dbReference type="EC" id="6.3.3.2" evidence="5"/>
<dbReference type="PIRSF" id="PIRSF006806">
    <property type="entry name" value="FTHF_cligase"/>
    <property type="match status" value="1"/>
</dbReference>
<dbReference type="InterPro" id="IPR037171">
    <property type="entry name" value="NagB/RpiA_transferase-like"/>
</dbReference>
<feature type="binding site" evidence="4">
    <location>
        <position position="57"/>
    </location>
    <ligand>
        <name>substrate</name>
    </ligand>
</feature>
<comment type="cofactor">
    <cofactor evidence="5">
        <name>Mg(2+)</name>
        <dbReference type="ChEBI" id="CHEBI:18420"/>
    </cofactor>
</comment>
<protein>
    <recommendedName>
        <fullName evidence="5">5-formyltetrahydrofolate cyclo-ligase</fullName>
        <ecNumber evidence="5">6.3.3.2</ecNumber>
    </recommendedName>
</protein>
<dbReference type="EMBL" id="FOTO01000001">
    <property type="protein sequence ID" value="SFL23384.1"/>
    <property type="molecule type" value="Genomic_DNA"/>
</dbReference>
<feature type="binding site" evidence="4">
    <location>
        <position position="52"/>
    </location>
    <ligand>
        <name>substrate</name>
    </ligand>
</feature>
<keyword evidence="7" id="KW-1185">Reference proteome</keyword>
<dbReference type="GO" id="GO:0030272">
    <property type="term" value="F:5-formyltetrahydrofolate cyclo-ligase activity"/>
    <property type="evidence" value="ECO:0007669"/>
    <property type="project" value="UniProtKB-EC"/>
</dbReference>
<dbReference type="InterPro" id="IPR002698">
    <property type="entry name" value="FTHF_cligase"/>
</dbReference>
<reference evidence="6 7" key="1">
    <citation type="submission" date="2016-10" db="EMBL/GenBank/DDBJ databases">
        <authorList>
            <person name="Varghese N."/>
            <person name="Submissions S."/>
        </authorList>
    </citation>
    <scope>NUCLEOTIDE SEQUENCE [LARGE SCALE GENOMIC DNA]</scope>
    <source>
        <strain evidence="6 7">DSM 1741</strain>
    </source>
</reference>
<keyword evidence="2 4" id="KW-0547">Nucleotide-binding</keyword>
<feature type="binding site" evidence="4">
    <location>
        <begin position="6"/>
        <end position="10"/>
    </location>
    <ligand>
        <name>ATP</name>
        <dbReference type="ChEBI" id="CHEBI:30616"/>
    </ligand>
</feature>
<keyword evidence="3 4" id="KW-0067">ATP-binding</keyword>
<dbReference type="SUPFAM" id="SSF100950">
    <property type="entry name" value="NagB/RpiA/CoA transferase-like"/>
    <property type="match status" value="1"/>
</dbReference>